<feature type="transmembrane region" description="Helical" evidence="2">
    <location>
        <begin position="30"/>
        <end position="54"/>
    </location>
</feature>
<feature type="transmembrane region" description="Helical" evidence="2">
    <location>
        <begin position="66"/>
        <end position="88"/>
    </location>
</feature>
<evidence type="ECO:0000313" key="3">
    <source>
        <dbReference type="EMBL" id="KAJ4844582.1"/>
    </source>
</evidence>
<comment type="caution">
    <text evidence="3">The sequence shown here is derived from an EMBL/GenBank/DDBJ whole genome shotgun (WGS) entry which is preliminary data.</text>
</comment>
<evidence type="ECO:0000313" key="4">
    <source>
        <dbReference type="Proteomes" id="UP001141552"/>
    </source>
</evidence>
<dbReference type="EMBL" id="JAKUCV010001921">
    <property type="protein sequence ID" value="KAJ4844582.1"/>
    <property type="molecule type" value="Genomic_DNA"/>
</dbReference>
<name>A0A9Q0G9A0_9ROSI</name>
<dbReference type="AlphaFoldDB" id="A0A9Q0G9A0"/>
<feature type="compositionally biased region" description="Basic and acidic residues" evidence="1">
    <location>
        <begin position="120"/>
        <end position="134"/>
    </location>
</feature>
<proteinExistence type="predicted"/>
<sequence length="134" mass="14864">MGVWQSWGAWSFYVDPESRTWCSLQFTRRWILAASIVLPALGLTTAAVGSLVGYTFWAHKRGKDFGFLEPVLFPILTTLAAAGLLGVLSPTLDDLCHSWTLINSLNASEMINYENRNGGRGKEEQKQEEGLSLN</sequence>
<evidence type="ECO:0000256" key="1">
    <source>
        <dbReference type="SAM" id="MobiDB-lite"/>
    </source>
</evidence>
<keyword evidence="2" id="KW-1133">Transmembrane helix</keyword>
<reference evidence="3" key="2">
    <citation type="journal article" date="2023" name="Plants (Basel)">
        <title>Annotation of the Turnera subulata (Passifloraceae) Draft Genome Reveals the S-Locus Evolved after the Divergence of Turneroideae from Passifloroideae in a Stepwise Manner.</title>
        <authorList>
            <person name="Henning P.M."/>
            <person name="Roalson E.H."/>
            <person name="Mir W."/>
            <person name="McCubbin A.G."/>
            <person name="Shore J.S."/>
        </authorList>
    </citation>
    <scope>NUCLEOTIDE SEQUENCE</scope>
    <source>
        <strain evidence="3">F60SS</strain>
    </source>
</reference>
<keyword evidence="2" id="KW-0472">Membrane</keyword>
<protein>
    <submittedName>
        <fullName evidence="3">Uncharacterized protein</fullName>
    </submittedName>
</protein>
<feature type="region of interest" description="Disordered" evidence="1">
    <location>
        <begin position="115"/>
        <end position="134"/>
    </location>
</feature>
<keyword evidence="2" id="KW-0812">Transmembrane</keyword>
<gene>
    <name evidence="3" type="ORF">Tsubulata_039405</name>
</gene>
<keyword evidence="4" id="KW-1185">Reference proteome</keyword>
<organism evidence="3 4">
    <name type="scientific">Turnera subulata</name>
    <dbReference type="NCBI Taxonomy" id="218843"/>
    <lineage>
        <taxon>Eukaryota</taxon>
        <taxon>Viridiplantae</taxon>
        <taxon>Streptophyta</taxon>
        <taxon>Embryophyta</taxon>
        <taxon>Tracheophyta</taxon>
        <taxon>Spermatophyta</taxon>
        <taxon>Magnoliopsida</taxon>
        <taxon>eudicotyledons</taxon>
        <taxon>Gunneridae</taxon>
        <taxon>Pentapetalae</taxon>
        <taxon>rosids</taxon>
        <taxon>fabids</taxon>
        <taxon>Malpighiales</taxon>
        <taxon>Passifloraceae</taxon>
        <taxon>Turnera</taxon>
    </lineage>
</organism>
<evidence type="ECO:0000256" key="2">
    <source>
        <dbReference type="SAM" id="Phobius"/>
    </source>
</evidence>
<accession>A0A9Q0G9A0</accession>
<reference evidence="3" key="1">
    <citation type="submission" date="2022-02" db="EMBL/GenBank/DDBJ databases">
        <authorList>
            <person name="Henning P.M."/>
            <person name="McCubbin A.G."/>
            <person name="Shore J.S."/>
        </authorList>
    </citation>
    <scope>NUCLEOTIDE SEQUENCE</scope>
    <source>
        <strain evidence="3">F60SS</strain>
        <tissue evidence="3">Leaves</tissue>
    </source>
</reference>
<dbReference type="OrthoDB" id="1836672at2759"/>
<dbReference type="Proteomes" id="UP001141552">
    <property type="component" value="Unassembled WGS sequence"/>
</dbReference>